<gene>
    <name evidence="2" type="ORF">G5C65_01165</name>
</gene>
<dbReference type="InterPro" id="IPR010982">
    <property type="entry name" value="Lambda_DNA-bd_dom_sf"/>
</dbReference>
<evidence type="ECO:0000313" key="3">
    <source>
        <dbReference type="Proteomes" id="UP000477722"/>
    </source>
</evidence>
<evidence type="ECO:0000256" key="1">
    <source>
        <dbReference type="SAM" id="MobiDB-lite"/>
    </source>
</evidence>
<reference evidence="2 3" key="1">
    <citation type="submission" date="2020-02" db="EMBL/GenBank/DDBJ databases">
        <title>Whole-genome analyses of novel actinobacteria.</title>
        <authorList>
            <person name="Sahin N."/>
            <person name="Tatar D."/>
        </authorList>
    </citation>
    <scope>NUCLEOTIDE SEQUENCE [LARGE SCALE GENOMIC DNA]</scope>
    <source>
        <strain evidence="2 3">SB3404</strain>
    </source>
</reference>
<dbReference type="Proteomes" id="UP000477722">
    <property type="component" value="Unassembled WGS sequence"/>
</dbReference>
<name>A0A6G4WR09_9ACTN</name>
<dbReference type="Gene3D" id="1.10.260.40">
    <property type="entry name" value="lambda repressor-like DNA-binding domains"/>
    <property type="match status" value="1"/>
</dbReference>
<protein>
    <submittedName>
        <fullName evidence="2">Uncharacterized protein</fullName>
    </submittedName>
</protein>
<sequence>MVMASLPAKEDSPIVTPPHAHEHSFARRLNLLFEACAPEDPDNPGQYVEYTNQQVADEINRRHGRGTITGEYIRRMRKDGGPNPTERYMAVLADFFQVPLDAFKLTGTPSEIADKVMAEAQRFVEMKRRQREEERETPDIAVLARAARRLSPEGQARVARYVSKLQQIEQLENEADG</sequence>
<evidence type="ECO:0000313" key="2">
    <source>
        <dbReference type="EMBL" id="NGO66994.1"/>
    </source>
</evidence>
<dbReference type="RefSeq" id="WP_165296660.1">
    <property type="nucleotide sequence ID" value="NZ_JAAKZZ010000005.1"/>
</dbReference>
<comment type="caution">
    <text evidence="2">The sequence shown here is derived from an EMBL/GenBank/DDBJ whole genome shotgun (WGS) entry which is preliminary data.</text>
</comment>
<feature type="region of interest" description="Disordered" evidence="1">
    <location>
        <begin position="1"/>
        <end position="20"/>
    </location>
</feature>
<organism evidence="2 3">
    <name type="scientific">Streptomyces boncukensis</name>
    <dbReference type="NCBI Taxonomy" id="2711219"/>
    <lineage>
        <taxon>Bacteria</taxon>
        <taxon>Bacillati</taxon>
        <taxon>Actinomycetota</taxon>
        <taxon>Actinomycetes</taxon>
        <taxon>Kitasatosporales</taxon>
        <taxon>Streptomycetaceae</taxon>
        <taxon>Streptomyces</taxon>
    </lineage>
</organism>
<accession>A0A6G4WR09</accession>
<dbReference type="EMBL" id="JAAKZZ010000005">
    <property type="protein sequence ID" value="NGO66994.1"/>
    <property type="molecule type" value="Genomic_DNA"/>
</dbReference>
<keyword evidence="3" id="KW-1185">Reference proteome</keyword>
<dbReference type="GO" id="GO:0003677">
    <property type="term" value="F:DNA binding"/>
    <property type="evidence" value="ECO:0007669"/>
    <property type="project" value="InterPro"/>
</dbReference>
<proteinExistence type="predicted"/>
<dbReference type="AlphaFoldDB" id="A0A6G4WR09"/>